<keyword evidence="3 14" id="KW-0489">Methyltransferase</keyword>
<evidence type="ECO:0000256" key="8">
    <source>
        <dbReference type="ARBA" id="ARBA00023239"/>
    </source>
</evidence>
<dbReference type="InterPro" id="IPR006367">
    <property type="entry name" value="Sirohaem_synthase_N"/>
</dbReference>
<dbReference type="PANTHER" id="PTHR45790">
    <property type="entry name" value="SIROHEME SYNTHASE-RELATED"/>
    <property type="match status" value="1"/>
</dbReference>
<dbReference type="Gene3D" id="3.30.950.10">
    <property type="entry name" value="Methyltransferase, Cobalt-precorrin-4 Transmethylase, Domain 2"/>
    <property type="match status" value="1"/>
</dbReference>
<evidence type="ECO:0000256" key="2">
    <source>
        <dbReference type="ARBA" id="ARBA00022573"/>
    </source>
</evidence>
<dbReference type="NCBIfam" id="TIGR01470">
    <property type="entry name" value="cysG_Nterm"/>
    <property type="match status" value="1"/>
</dbReference>
<evidence type="ECO:0000256" key="7">
    <source>
        <dbReference type="ARBA" id="ARBA00023027"/>
    </source>
</evidence>
<dbReference type="GO" id="GO:0004851">
    <property type="term" value="F:uroporphyrin-III C-methyltransferase activity"/>
    <property type="evidence" value="ECO:0007669"/>
    <property type="project" value="UniProtKB-EC"/>
</dbReference>
<dbReference type="NCBIfam" id="TIGR01469">
    <property type="entry name" value="cobA_cysG_Cterm"/>
    <property type="match status" value="1"/>
</dbReference>
<dbReference type="Gene3D" id="3.40.50.720">
    <property type="entry name" value="NAD(P)-binding Rossmann-like Domain"/>
    <property type="match status" value="1"/>
</dbReference>
<dbReference type="FunFam" id="3.40.1010.10:FF:000001">
    <property type="entry name" value="Siroheme synthase"/>
    <property type="match status" value="1"/>
</dbReference>
<dbReference type="InterPro" id="IPR000878">
    <property type="entry name" value="4pyrrol_Mease"/>
</dbReference>
<dbReference type="InterPro" id="IPR035996">
    <property type="entry name" value="4pyrrol_Methylase_sf"/>
</dbReference>
<comment type="pathway">
    <text evidence="1">Porphyrin-containing compound metabolism; siroheme biosynthesis; sirohydrochlorin from precorrin-2: step 1/1.</text>
</comment>
<keyword evidence="2" id="KW-0169">Cobalamin biosynthesis</keyword>
<dbReference type="InterPro" id="IPR006366">
    <property type="entry name" value="CobA/CysG_C"/>
</dbReference>
<evidence type="ECO:0000256" key="9">
    <source>
        <dbReference type="ARBA" id="ARBA00023244"/>
    </source>
</evidence>
<dbReference type="AlphaFoldDB" id="A0A6L9XTG7"/>
<feature type="domain" description="Tetrapyrrole methylase" evidence="13">
    <location>
        <begin position="176"/>
        <end position="378"/>
    </location>
</feature>
<feature type="active site" description="Proton donor" evidence="12">
    <location>
        <position position="229"/>
    </location>
</feature>
<dbReference type="PIRSF" id="PIRSF036426">
    <property type="entry name" value="Sirohaem_synth"/>
    <property type="match status" value="1"/>
</dbReference>
<evidence type="ECO:0000313" key="14">
    <source>
        <dbReference type="EMBL" id="NEN04567.1"/>
    </source>
</evidence>
<dbReference type="GO" id="GO:0032259">
    <property type="term" value="P:methylation"/>
    <property type="evidence" value="ECO:0007669"/>
    <property type="project" value="UniProtKB-KW"/>
</dbReference>
<comment type="catalytic activity">
    <reaction evidence="11">
        <text>precorrin-2 + NAD(+) = sirohydrochlorin + NADH + 2 H(+)</text>
        <dbReference type="Rhea" id="RHEA:15613"/>
        <dbReference type="ChEBI" id="CHEBI:15378"/>
        <dbReference type="ChEBI" id="CHEBI:57540"/>
        <dbReference type="ChEBI" id="CHEBI:57945"/>
        <dbReference type="ChEBI" id="CHEBI:58351"/>
        <dbReference type="ChEBI" id="CHEBI:58827"/>
        <dbReference type="EC" id="1.3.1.76"/>
    </reaction>
</comment>
<evidence type="ECO:0000256" key="5">
    <source>
        <dbReference type="ARBA" id="ARBA00022691"/>
    </source>
</evidence>
<dbReference type="InterPro" id="IPR012409">
    <property type="entry name" value="Sirohaem_synth"/>
</dbReference>
<dbReference type="SUPFAM" id="SSF53790">
    <property type="entry name" value="Tetrapyrrole methylase"/>
    <property type="match status" value="1"/>
</dbReference>
<keyword evidence="4 14" id="KW-0808">Transferase</keyword>
<evidence type="ECO:0000256" key="12">
    <source>
        <dbReference type="PIRSR" id="PIRSR036426-1"/>
    </source>
</evidence>
<dbReference type="UniPathway" id="UPA00262">
    <property type="reaction ID" value="UER00222"/>
</dbReference>
<dbReference type="Gene3D" id="3.40.1010.10">
    <property type="entry name" value="Cobalt-precorrin-4 Transmethylase, Domain 1"/>
    <property type="match status" value="1"/>
</dbReference>
<dbReference type="GO" id="GO:0051287">
    <property type="term" value="F:NAD binding"/>
    <property type="evidence" value="ECO:0007669"/>
    <property type="project" value="InterPro"/>
</dbReference>
<keyword evidence="10" id="KW-0511">Multifunctional enzyme</keyword>
<keyword evidence="9" id="KW-0627">Porphyrin biosynthesis</keyword>
<dbReference type="Pfam" id="PF00590">
    <property type="entry name" value="TP_methylase"/>
    <property type="match status" value="1"/>
</dbReference>
<dbReference type="EMBL" id="JAAGWY010000001">
    <property type="protein sequence ID" value="NEN04567.1"/>
    <property type="molecule type" value="Genomic_DNA"/>
</dbReference>
<sequence>MTAQPLYPLTLRLAGRDVLVVGGGPVAARRASGLIVADAIVTVVAPEVCAELADLIRSGAVTWVDRGYRAGDLDGKWLVHTATGDSRVDAAVRADAEESRVWCVDASDHDASAAWVPAVTRRHGVTIGVAAGGDPRRAMAVRDAVAAGIDDGTVAPFAAVPAPADRPRRADFPAGTVALVGGGPGDPDLITVRGRDLLAQADVVVADRLGPRTLLAGLSDRVTVIDVGKLPGHHPVPQDEINAILVRYAQAGHRVLRLKGGDPYVLGRGGEELEFCREAGVPVQVVPGVTSAISAPAVAGIPVTHRGVAAGFTVVTGHDQLADLPGGRDHTVVLLMGVSGLARSAATLADGARGDDCPVAIIEDAYGPGERVTVGTLAGICRQAAELGVRSPAVVVVGDVVRLGHHAHQHDSQLQPALTDHLTKGL</sequence>
<dbReference type="SUPFAM" id="SSF51735">
    <property type="entry name" value="NAD(P)-binding Rossmann-fold domains"/>
    <property type="match status" value="1"/>
</dbReference>
<dbReference type="NCBIfam" id="NF004790">
    <property type="entry name" value="PRK06136.1"/>
    <property type="match status" value="1"/>
</dbReference>
<dbReference type="InterPro" id="IPR014777">
    <property type="entry name" value="4pyrrole_Mease_sub1"/>
</dbReference>
<gene>
    <name evidence="14" type="primary">cobA</name>
    <name evidence="14" type="ORF">G3T36_01650</name>
</gene>
<dbReference type="InterPro" id="IPR050161">
    <property type="entry name" value="Siro_Cobalamin_biosynth"/>
</dbReference>
<evidence type="ECO:0000256" key="1">
    <source>
        <dbReference type="ARBA" id="ARBA00005010"/>
    </source>
</evidence>
<dbReference type="CDD" id="cd11642">
    <property type="entry name" value="SUMT"/>
    <property type="match status" value="1"/>
</dbReference>
<dbReference type="GO" id="GO:0043115">
    <property type="term" value="F:precorrin-2 dehydrogenase activity"/>
    <property type="evidence" value="ECO:0007669"/>
    <property type="project" value="UniProtKB-EC"/>
</dbReference>
<keyword evidence="5" id="KW-0949">S-adenosyl-L-methionine</keyword>
<keyword evidence="8" id="KW-0456">Lyase</keyword>
<organism evidence="14 15">
    <name type="scientific">Leifsonia tongyongensis</name>
    <dbReference type="NCBI Taxonomy" id="1268043"/>
    <lineage>
        <taxon>Bacteria</taxon>
        <taxon>Bacillati</taxon>
        <taxon>Actinomycetota</taxon>
        <taxon>Actinomycetes</taxon>
        <taxon>Micrococcales</taxon>
        <taxon>Microbacteriaceae</taxon>
        <taxon>Leifsonia</taxon>
    </lineage>
</organism>
<dbReference type="InterPro" id="IPR036291">
    <property type="entry name" value="NAD(P)-bd_dom_sf"/>
</dbReference>
<evidence type="ECO:0000259" key="13">
    <source>
        <dbReference type="Pfam" id="PF00590"/>
    </source>
</evidence>
<evidence type="ECO:0000256" key="6">
    <source>
        <dbReference type="ARBA" id="ARBA00023002"/>
    </source>
</evidence>
<keyword evidence="7" id="KW-0520">NAD</keyword>
<comment type="caution">
    <text evidence="14">The sequence shown here is derived from an EMBL/GenBank/DDBJ whole genome shotgun (WGS) entry which is preliminary data.</text>
</comment>
<evidence type="ECO:0000256" key="3">
    <source>
        <dbReference type="ARBA" id="ARBA00022603"/>
    </source>
</evidence>
<dbReference type="EC" id="2.1.1.107" evidence="14"/>
<dbReference type="GO" id="GO:0051266">
    <property type="term" value="F:sirohydrochlorin ferrochelatase activity"/>
    <property type="evidence" value="ECO:0007669"/>
    <property type="project" value="InterPro"/>
</dbReference>
<dbReference type="Proteomes" id="UP000474967">
    <property type="component" value="Unassembled WGS sequence"/>
</dbReference>
<keyword evidence="6" id="KW-0560">Oxidoreductase</keyword>
<dbReference type="GO" id="GO:0009236">
    <property type="term" value="P:cobalamin biosynthetic process"/>
    <property type="evidence" value="ECO:0007669"/>
    <property type="project" value="UniProtKB-KW"/>
</dbReference>
<keyword evidence="15" id="KW-1185">Reference proteome</keyword>
<evidence type="ECO:0000256" key="11">
    <source>
        <dbReference type="ARBA" id="ARBA00047561"/>
    </source>
</evidence>
<dbReference type="Pfam" id="PF13241">
    <property type="entry name" value="NAD_binding_7"/>
    <property type="match status" value="1"/>
</dbReference>
<dbReference type="RefSeq" id="WP_163287673.1">
    <property type="nucleotide sequence ID" value="NZ_JAAGWY010000001.1"/>
</dbReference>
<dbReference type="PANTHER" id="PTHR45790:SF3">
    <property type="entry name" value="S-ADENOSYL-L-METHIONINE-DEPENDENT UROPORPHYRINOGEN III METHYLTRANSFERASE, CHLOROPLASTIC"/>
    <property type="match status" value="1"/>
</dbReference>
<accession>A0A6L9XTG7</accession>
<evidence type="ECO:0000313" key="15">
    <source>
        <dbReference type="Proteomes" id="UP000474967"/>
    </source>
</evidence>
<name>A0A6L9XTG7_9MICO</name>
<dbReference type="InterPro" id="IPR014776">
    <property type="entry name" value="4pyrrole_Mease_sub2"/>
</dbReference>
<reference evidence="14 15" key="1">
    <citation type="journal article" date="2014" name="J. Microbiol.">
        <title>Diaminobutyricibacter tongyongensis gen. nov., sp. nov. and Homoserinibacter gongjuensis gen. nov., sp. nov. belong to the family Microbacteriaceae.</title>
        <authorList>
            <person name="Kim S.J."/>
            <person name="Ahn J.H."/>
            <person name="Weon H.Y."/>
            <person name="Hamada M."/>
            <person name="Suzuki K."/>
            <person name="Kwon S.W."/>
        </authorList>
    </citation>
    <scope>NUCLEOTIDE SEQUENCE [LARGE SCALE GENOMIC DNA]</scope>
    <source>
        <strain evidence="14 15">NBRC 108724</strain>
    </source>
</reference>
<dbReference type="GO" id="GO:0019354">
    <property type="term" value="P:siroheme biosynthetic process"/>
    <property type="evidence" value="ECO:0007669"/>
    <property type="project" value="UniProtKB-UniPathway"/>
</dbReference>
<evidence type="ECO:0000256" key="10">
    <source>
        <dbReference type="ARBA" id="ARBA00023268"/>
    </source>
</evidence>
<feature type="active site" description="Proton acceptor" evidence="12">
    <location>
        <position position="207"/>
    </location>
</feature>
<protein>
    <submittedName>
        <fullName evidence="14">Uroporphyrinogen-III C-methyltransferase</fullName>
        <ecNumber evidence="14">2.1.1.107</ecNumber>
    </submittedName>
</protein>
<evidence type="ECO:0000256" key="4">
    <source>
        <dbReference type="ARBA" id="ARBA00022679"/>
    </source>
</evidence>
<proteinExistence type="predicted"/>